<organism evidence="2 3">
    <name type="scientific">Dictyobacter alpinus</name>
    <dbReference type="NCBI Taxonomy" id="2014873"/>
    <lineage>
        <taxon>Bacteria</taxon>
        <taxon>Bacillati</taxon>
        <taxon>Chloroflexota</taxon>
        <taxon>Ktedonobacteria</taxon>
        <taxon>Ktedonobacterales</taxon>
        <taxon>Dictyobacteraceae</taxon>
        <taxon>Dictyobacter</taxon>
    </lineage>
</organism>
<name>A0A402BD32_9CHLR</name>
<gene>
    <name evidence="2" type="ORF">KDA_47140</name>
</gene>
<dbReference type="AlphaFoldDB" id="A0A402BD32"/>
<dbReference type="PANTHER" id="PTHR30298">
    <property type="entry name" value="H REPEAT-ASSOCIATED PREDICTED TRANSPOSASE"/>
    <property type="match status" value="1"/>
</dbReference>
<dbReference type="NCBIfam" id="NF033564">
    <property type="entry name" value="transpos_ISAs1"/>
    <property type="match status" value="1"/>
</dbReference>
<keyword evidence="3" id="KW-1185">Reference proteome</keyword>
<dbReference type="Pfam" id="PF01609">
    <property type="entry name" value="DDE_Tnp_1"/>
    <property type="match status" value="1"/>
</dbReference>
<dbReference type="EMBL" id="BIFT01000002">
    <property type="protein sequence ID" value="GCE29230.1"/>
    <property type="molecule type" value="Genomic_DNA"/>
</dbReference>
<dbReference type="InterPro" id="IPR002559">
    <property type="entry name" value="Transposase_11"/>
</dbReference>
<evidence type="ECO:0000313" key="3">
    <source>
        <dbReference type="Proteomes" id="UP000287171"/>
    </source>
</evidence>
<protein>
    <recommendedName>
        <fullName evidence="1">Transposase IS4-like domain-containing protein</fullName>
    </recommendedName>
</protein>
<evidence type="ECO:0000259" key="1">
    <source>
        <dbReference type="Pfam" id="PF01609"/>
    </source>
</evidence>
<dbReference type="PANTHER" id="PTHR30298:SF0">
    <property type="entry name" value="PROTEIN YBFL-RELATED"/>
    <property type="match status" value="1"/>
</dbReference>
<dbReference type="InterPro" id="IPR047647">
    <property type="entry name" value="ISAs1_transpos"/>
</dbReference>
<feature type="domain" description="Transposase IS4-like" evidence="1">
    <location>
        <begin position="57"/>
        <end position="293"/>
    </location>
</feature>
<dbReference type="GO" id="GO:0006313">
    <property type="term" value="P:DNA transposition"/>
    <property type="evidence" value="ECO:0007669"/>
    <property type="project" value="InterPro"/>
</dbReference>
<evidence type="ECO:0000313" key="2">
    <source>
        <dbReference type="EMBL" id="GCE29230.1"/>
    </source>
</evidence>
<sequence>MNVNWKRMPCANTYKYALARLESQQINERFRDWLVRQQAESRCGDEPSRLAMQADQCAVHVAIDGKVLRGTGQQSYGGEKPQKHVFHVYEVKTGIVLHQCPIVDKQNEVSALKPLLTEVLCKGRIFTVDVAQRYHAFGRMVKRAGGEVILIIKDNTPVTRQDLELFFEDPHADRSTWHAYEQVAKGHGRLERRSLLTSPDLNEFLHREWGEIGQAFRLQRERKTAEKSSVEVVYGLTTLSREQCSIQRLFRMIRAHWAVENRFHGRRDVTLGEDRCGVRVPPVAQMLVVLNSLVLSLMDLHQVSNVARQIRRFASYPEEALAWLF</sequence>
<dbReference type="Proteomes" id="UP000287171">
    <property type="component" value="Unassembled WGS sequence"/>
</dbReference>
<comment type="caution">
    <text evidence="2">The sequence shown here is derived from an EMBL/GenBank/DDBJ whole genome shotgun (WGS) entry which is preliminary data.</text>
</comment>
<dbReference type="InterPro" id="IPR051698">
    <property type="entry name" value="Transposase_11-like"/>
</dbReference>
<dbReference type="GO" id="GO:0004803">
    <property type="term" value="F:transposase activity"/>
    <property type="evidence" value="ECO:0007669"/>
    <property type="project" value="InterPro"/>
</dbReference>
<proteinExistence type="predicted"/>
<reference evidence="3" key="1">
    <citation type="submission" date="2018-12" db="EMBL/GenBank/DDBJ databases">
        <title>Tengunoibacter tsumagoiensis gen. nov., sp. nov., Dictyobacter kobayashii sp. nov., D. alpinus sp. nov., and D. joshuensis sp. nov. and description of Dictyobacteraceae fam. nov. within the order Ktedonobacterales isolated from Tengu-no-mugimeshi.</title>
        <authorList>
            <person name="Wang C.M."/>
            <person name="Zheng Y."/>
            <person name="Sakai Y."/>
            <person name="Toyoda A."/>
            <person name="Minakuchi Y."/>
            <person name="Abe K."/>
            <person name="Yokota A."/>
            <person name="Yabe S."/>
        </authorList>
    </citation>
    <scope>NUCLEOTIDE SEQUENCE [LARGE SCALE GENOMIC DNA]</scope>
    <source>
        <strain evidence="3">Uno16</strain>
    </source>
</reference>
<dbReference type="GO" id="GO:0003677">
    <property type="term" value="F:DNA binding"/>
    <property type="evidence" value="ECO:0007669"/>
    <property type="project" value="InterPro"/>
</dbReference>
<accession>A0A402BD32</accession>